<comment type="similarity">
    <text evidence="3">Belongs to the isocitrate and isopropylmalate dehydrogenases family.</text>
</comment>
<comment type="caution">
    <text evidence="10">The sequence shown here is derived from an EMBL/GenBank/DDBJ whole genome shotgun (WGS) entry which is preliminary data.</text>
</comment>
<dbReference type="GO" id="GO:0006739">
    <property type="term" value="P:NADP+ metabolic process"/>
    <property type="evidence" value="ECO:0007669"/>
    <property type="project" value="TreeGrafter"/>
</dbReference>
<evidence type="ECO:0000256" key="6">
    <source>
        <dbReference type="ARBA" id="ARBA00022842"/>
    </source>
</evidence>
<dbReference type="GO" id="GO:0006099">
    <property type="term" value="P:tricarboxylic acid cycle"/>
    <property type="evidence" value="ECO:0007669"/>
    <property type="project" value="UniProtKB-KW"/>
</dbReference>
<evidence type="ECO:0000256" key="3">
    <source>
        <dbReference type="ARBA" id="ARBA00007769"/>
    </source>
</evidence>
<evidence type="ECO:0000256" key="2">
    <source>
        <dbReference type="ARBA" id="ARBA00001946"/>
    </source>
</evidence>
<dbReference type="Gene3D" id="3.40.718.10">
    <property type="entry name" value="Isopropylmalate Dehydrogenase"/>
    <property type="match status" value="1"/>
</dbReference>
<proteinExistence type="inferred from homology"/>
<dbReference type="GO" id="GO:0006102">
    <property type="term" value="P:isocitrate metabolic process"/>
    <property type="evidence" value="ECO:0007669"/>
    <property type="project" value="InterPro"/>
</dbReference>
<dbReference type="GO" id="GO:0005739">
    <property type="term" value="C:mitochondrion"/>
    <property type="evidence" value="ECO:0007669"/>
    <property type="project" value="TreeGrafter"/>
</dbReference>
<dbReference type="EMBL" id="JAVXUO010001301">
    <property type="protein sequence ID" value="KAK2983768.1"/>
    <property type="molecule type" value="Genomic_DNA"/>
</dbReference>
<dbReference type="SUPFAM" id="SSF53659">
    <property type="entry name" value="Isocitrate/Isopropylmalate dehydrogenase-like"/>
    <property type="match status" value="1"/>
</dbReference>
<keyword evidence="8" id="KW-0464">Manganese</keyword>
<organism evidence="10 11">
    <name type="scientific">Escallonia rubra</name>
    <dbReference type="NCBI Taxonomy" id="112253"/>
    <lineage>
        <taxon>Eukaryota</taxon>
        <taxon>Viridiplantae</taxon>
        <taxon>Streptophyta</taxon>
        <taxon>Embryophyta</taxon>
        <taxon>Tracheophyta</taxon>
        <taxon>Spermatophyta</taxon>
        <taxon>Magnoliopsida</taxon>
        <taxon>eudicotyledons</taxon>
        <taxon>Gunneridae</taxon>
        <taxon>Pentapetalae</taxon>
        <taxon>asterids</taxon>
        <taxon>campanulids</taxon>
        <taxon>Escalloniales</taxon>
        <taxon>Escalloniaceae</taxon>
        <taxon>Escallonia</taxon>
    </lineage>
</organism>
<evidence type="ECO:0000256" key="1">
    <source>
        <dbReference type="ARBA" id="ARBA00001936"/>
    </source>
</evidence>
<comment type="cofactor">
    <cofactor evidence="1">
        <name>Mn(2+)</name>
        <dbReference type="ChEBI" id="CHEBI:29035"/>
    </cofactor>
</comment>
<dbReference type="InterPro" id="IPR024084">
    <property type="entry name" value="IsoPropMal-DH-like_dom"/>
</dbReference>
<dbReference type="GO" id="GO:0004450">
    <property type="term" value="F:isocitrate dehydrogenase (NADP+) activity"/>
    <property type="evidence" value="ECO:0007669"/>
    <property type="project" value="InterPro"/>
</dbReference>
<keyword evidence="6" id="KW-0460">Magnesium</keyword>
<evidence type="ECO:0000313" key="11">
    <source>
        <dbReference type="Proteomes" id="UP001187471"/>
    </source>
</evidence>
<dbReference type="Proteomes" id="UP001187471">
    <property type="component" value="Unassembled WGS sequence"/>
</dbReference>
<comment type="cofactor">
    <cofactor evidence="2">
        <name>Mg(2+)</name>
        <dbReference type="ChEBI" id="CHEBI:18420"/>
    </cofactor>
</comment>
<evidence type="ECO:0000259" key="9">
    <source>
        <dbReference type="Pfam" id="PF00180"/>
    </source>
</evidence>
<keyword evidence="7" id="KW-0560">Oxidoreductase</keyword>
<evidence type="ECO:0000256" key="8">
    <source>
        <dbReference type="ARBA" id="ARBA00023211"/>
    </source>
</evidence>
<accession>A0AA88RCQ6</accession>
<name>A0AA88RCQ6_9ASTE</name>
<feature type="domain" description="Isopropylmalate dehydrogenase-like" evidence="9">
    <location>
        <begin position="89"/>
        <end position="157"/>
    </location>
</feature>
<keyword evidence="11" id="KW-1185">Reference proteome</keyword>
<evidence type="ECO:0000256" key="7">
    <source>
        <dbReference type="ARBA" id="ARBA00023002"/>
    </source>
</evidence>
<dbReference type="PANTHER" id="PTHR11822:SF21">
    <property type="entry name" value="ISOCITRATE DEHYDROGENASE [NADP], MITOCHONDRIAL"/>
    <property type="match status" value="1"/>
</dbReference>
<dbReference type="InterPro" id="IPR004790">
    <property type="entry name" value="Isocitrate_DH_NADP"/>
</dbReference>
<sequence length="218" mass="24824">MEINSNVYLLKDKDCTRVEQGQMQHVEWIRPPPYTSFLIVIKGQSLQAGFTFLLRSAQITVNNPTRQSHYQSRNLCYGYYFSSSQRYSTGDEMTRVFWKSIKEKLIFPFVELDIKYFDLGLPHRDATNDRVTVESAEATLKYNVGIKCATITPGWTKPICIGRHAFGDQYRATDVVIEGAGKLKMVFVPDGQDEKTELEVFNFTGSGGVALSMYNTDK</sequence>
<dbReference type="Pfam" id="PF00180">
    <property type="entry name" value="Iso_dh"/>
    <property type="match status" value="1"/>
</dbReference>
<evidence type="ECO:0000256" key="4">
    <source>
        <dbReference type="ARBA" id="ARBA00022532"/>
    </source>
</evidence>
<protein>
    <recommendedName>
        <fullName evidence="9">Isopropylmalate dehydrogenase-like domain-containing protein</fullName>
    </recommendedName>
</protein>
<keyword evidence="5" id="KW-0479">Metal-binding</keyword>
<evidence type="ECO:0000313" key="10">
    <source>
        <dbReference type="EMBL" id="KAK2983768.1"/>
    </source>
</evidence>
<dbReference type="PANTHER" id="PTHR11822">
    <property type="entry name" value="NADP-SPECIFIC ISOCITRATE DEHYDROGENASE"/>
    <property type="match status" value="1"/>
</dbReference>
<reference evidence="10" key="1">
    <citation type="submission" date="2022-12" db="EMBL/GenBank/DDBJ databases">
        <title>Draft genome assemblies for two species of Escallonia (Escalloniales).</title>
        <authorList>
            <person name="Chanderbali A."/>
            <person name="Dervinis C."/>
            <person name="Anghel I."/>
            <person name="Soltis D."/>
            <person name="Soltis P."/>
            <person name="Zapata F."/>
        </authorList>
    </citation>
    <scope>NUCLEOTIDE SEQUENCE</scope>
    <source>
        <strain evidence="10">UCBG92.1500</strain>
        <tissue evidence="10">Leaf</tissue>
    </source>
</reference>
<keyword evidence="4" id="KW-0816">Tricarboxylic acid cycle</keyword>
<dbReference type="GO" id="GO:0046872">
    <property type="term" value="F:metal ion binding"/>
    <property type="evidence" value="ECO:0007669"/>
    <property type="project" value="UniProtKB-KW"/>
</dbReference>
<feature type="non-terminal residue" evidence="10">
    <location>
        <position position="218"/>
    </location>
</feature>
<gene>
    <name evidence="10" type="ORF">RJ640_005094</name>
</gene>
<dbReference type="AlphaFoldDB" id="A0AA88RCQ6"/>
<evidence type="ECO:0000256" key="5">
    <source>
        <dbReference type="ARBA" id="ARBA00022723"/>
    </source>
</evidence>